<keyword evidence="3" id="KW-0456">Lyase</keyword>
<gene>
    <name evidence="5" type="ORF">METZ01_LOCUS149740</name>
</gene>
<evidence type="ECO:0000256" key="3">
    <source>
        <dbReference type="ARBA" id="ARBA00023239"/>
    </source>
</evidence>
<dbReference type="PANTHER" id="PTHR48078">
    <property type="entry name" value="THREONINE DEHYDRATASE, MITOCHONDRIAL-RELATED"/>
    <property type="match status" value="1"/>
</dbReference>
<evidence type="ECO:0000313" key="5">
    <source>
        <dbReference type="EMBL" id="SVA96886.1"/>
    </source>
</evidence>
<evidence type="ECO:0000259" key="4">
    <source>
        <dbReference type="Pfam" id="PF00291"/>
    </source>
</evidence>
<feature type="domain" description="Tryptophan synthase beta chain-like PALP" evidence="4">
    <location>
        <begin position="21"/>
        <end position="349"/>
    </location>
</feature>
<reference evidence="5" key="1">
    <citation type="submission" date="2018-05" db="EMBL/GenBank/DDBJ databases">
        <authorList>
            <person name="Lanie J.A."/>
            <person name="Ng W.-L."/>
            <person name="Kazmierczak K.M."/>
            <person name="Andrzejewski T.M."/>
            <person name="Davidsen T.M."/>
            <person name="Wayne K.J."/>
            <person name="Tettelin H."/>
            <person name="Glass J.I."/>
            <person name="Rusch D."/>
            <person name="Podicherti R."/>
            <person name="Tsui H.-C.T."/>
            <person name="Winkler M.E."/>
        </authorList>
    </citation>
    <scope>NUCLEOTIDE SEQUENCE</scope>
</reference>
<dbReference type="InterPro" id="IPR050147">
    <property type="entry name" value="Ser/Thr_Dehydratase"/>
</dbReference>
<dbReference type="GO" id="GO:0006567">
    <property type="term" value="P:L-threonine catabolic process"/>
    <property type="evidence" value="ECO:0007669"/>
    <property type="project" value="TreeGrafter"/>
</dbReference>
<protein>
    <recommendedName>
        <fullName evidence="4">Tryptophan synthase beta chain-like PALP domain-containing protein</fullName>
    </recommendedName>
</protein>
<dbReference type="GO" id="GO:0009097">
    <property type="term" value="P:isoleucine biosynthetic process"/>
    <property type="evidence" value="ECO:0007669"/>
    <property type="project" value="TreeGrafter"/>
</dbReference>
<dbReference type="SUPFAM" id="SSF53686">
    <property type="entry name" value="Tryptophan synthase beta subunit-like PLP-dependent enzymes"/>
    <property type="match status" value="1"/>
</dbReference>
<keyword evidence="2" id="KW-0663">Pyridoxal phosphate</keyword>
<proteinExistence type="predicted"/>
<comment type="cofactor">
    <cofactor evidence="1">
        <name>pyridoxal 5'-phosphate</name>
        <dbReference type="ChEBI" id="CHEBI:597326"/>
    </cofactor>
</comment>
<dbReference type="PANTHER" id="PTHR48078:SF6">
    <property type="entry name" value="L-THREONINE DEHYDRATASE CATABOLIC TDCB"/>
    <property type="match status" value="1"/>
</dbReference>
<dbReference type="Gene3D" id="3.40.50.1100">
    <property type="match status" value="2"/>
</dbReference>
<dbReference type="GO" id="GO:0003941">
    <property type="term" value="F:L-serine ammonia-lyase activity"/>
    <property type="evidence" value="ECO:0007669"/>
    <property type="project" value="TreeGrafter"/>
</dbReference>
<feature type="non-terminal residue" evidence="5">
    <location>
        <position position="1"/>
    </location>
</feature>
<dbReference type="GO" id="GO:0004794">
    <property type="term" value="F:threonine deaminase activity"/>
    <property type="evidence" value="ECO:0007669"/>
    <property type="project" value="TreeGrafter"/>
</dbReference>
<dbReference type="InterPro" id="IPR001926">
    <property type="entry name" value="TrpB-like_PALP"/>
</dbReference>
<name>A0A382A5T3_9ZZZZ</name>
<dbReference type="GO" id="GO:0006565">
    <property type="term" value="P:L-serine catabolic process"/>
    <property type="evidence" value="ECO:0007669"/>
    <property type="project" value="TreeGrafter"/>
</dbReference>
<dbReference type="Pfam" id="PF00291">
    <property type="entry name" value="PALP"/>
    <property type="match status" value="1"/>
</dbReference>
<evidence type="ECO:0000256" key="2">
    <source>
        <dbReference type="ARBA" id="ARBA00022898"/>
    </source>
</evidence>
<organism evidence="5">
    <name type="scientific">marine metagenome</name>
    <dbReference type="NCBI Taxonomy" id="408172"/>
    <lineage>
        <taxon>unclassified sequences</taxon>
        <taxon>metagenomes</taxon>
        <taxon>ecological metagenomes</taxon>
    </lineage>
</organism>
<dbReference type="InterPro" id="IPR036052">
    <property type="entry name" value="TrpB-like_PALP_sf"/>
</dbReference>
<accession>A0A382A5T3</accession>
<evidence type="ECO:0000256" key="1">
    <source>
        <dbReference type="ARBA" id="ARBA00001933"/>
    </source>
</evidence>
<sequence>VDLVRRLDEAVAEVDGRGFLITPLLPLDHLAETIGQTGGLWAKDETGNVSGSHKARHLFGLAIHLEVDGFPVDTPLAIASCGNAALAAATVARAAGRPLAVHVPTWADQWILGRLEDLGAEVRVCERREGEAGDPCMLRFREAVADGALAFGCQGTENPWTIDGGRTLGFELADQLVARGITADRLLVQVGGGALAASTTQGLTEAVELGALGHRPALNAVQAEGCAPLARAFNLVVNTGDPARALARKGDEAQAFMWPWENPSSAATGILDDVTYDWRPVVWDMACGSTPGGPVVAAEEHVATAHQLVRDHTDVPADATGAAGLAGLLSARRDGCVDSGDRVVVLLTGGERPIDA</sequence>
<dbReference type="EMBL" id="UINC01024029">
    <property type="protein sequence ID" value="SVA96886.1"/>
    <property type="molecule type" value="Genomic_DNA"/>
</dbReference>
<dbReference type="AlphaFoldDB" id="A0A382A5T3"/>